<comment type="caution">
    <text evidence="1">The sequence shown here is derived from an EMBL/GenBank/DDBJ whole genome shotgun (WGS) entry which is preliminary data.</text>
</comment>
<reference evidence="2" key="1">
    <citation type="journal article" date="2024" name="IScience">
        <title>Strigolactones Initiate the Formation of Haustorium-like Structures in Castilleja.</title>
        <authorList>
            <person name="Buerger M."/>
            <person name="Peterson D."/>
            <person name="Chory J."/>
        </authorList>
    </citation>
    <scope>NUCLEOTIDE SEQUENCE [LARGE SCALE GENOMIC DNA]</scope>
</reference>
<accession>A0ABD3BNU2</accession>
<dbReference type="AlphaFoldDB" id="A0ABD3BNU2"/>
<keyword evidence="2" id="KW-1185">Reference proteome</keyword>
<name>A0ABD3BNU2_9LAMI</name>
<proteinExistence type="predicted"/>
<sequence>MGSTHENPMAGDANNNSQSLTTSSVSLILLINLESSYLQTPPFPEPFLVWKIKGLVL</sequence>
<protein>
    <submittedName>
        <fullName evidence="1">Uncharacterized protein</fullName>
    </submittedName>
</protein>
<organism evidence="1 2">
    <name type="scientific">Castilleja foliolosa</name>
    <dbReference type="NCBI Taxonomy" id="1961234"/>
    <lineage>
        <taxon>Eukaryota</taxon>
        <taxon>Viridiplantae</taxon>
        <taxon>Streptophyta</taxon>
        <taxon>Embryophyta</taxon>
        <taxon>Tracheophyta</taxon>
        <taxon>Spermatophyta</taxon>
        <taxon>Magnoliopsida</taxon>
        <taxon>eudicotyledons</taxon>
        <taxon>Gunneridae</taxon>
        <taxon>Pentapetalae</taxon>
        <taxon>asterids</taxon>
        <taxon>lamiids</taxon>
        <taxon>Lamiales</taxon>
        <taxon>Orobanchaceae</taxon>
        <taxon>Pedicularideae</taxon>
        <taxon>Castillejinae</taxon>
        <taxon>Castilleja</taxon>
    </lineage>
</organism>
<gene>
    <name evidence="1" type="ORF">CASFOL_037180</name>
</gene>
<dbReference type="Proteomes" id="UP001632038">
    <property type="component" value="Unassembled WGS sequence"/>
</dbReference>
<evidence type="ECO:0000313" key="2">
    <source>
        <dbReference type="Proteomes" id="UP001632038"/>
    </source>
</evidence>
<evidence type="ECO:0000313" key="1">
    <source>
        <dbReference type="EMBL" id="KAL3618952.1"/>
    </source>
</evidence>
<dbReference type="EMBL" id="JAVIJP010000070">
    <property type="protein sequence ID" value="KAL3618952.1"/>
    <property type="molecule type" value="Genomic_DNA"/>
</dbReference>